<protein>
    <submittedName>
        <fullName evidence="2">Uncharacterized protein</fullName>
    </submittedName>
</protein>
<sequence>MMETKNPLPVGQRALVSIAADSHSLSQIPTASQDVALVPRPCVAFFAGPNGHSDRFLIQGMIDREQIAQAAQALIDVLDAIDGEPDDEEDDPGEEDDAAGQYDEDYWTSPLPAGHMQDYGPGCPMADPDSEHDGREEEYH</sequence>
<dbReference type="RefSeq" id="WP_160598302.1">
    <property type="nucleotide sequence ID" value="NZ_WTYS01000001.1"/>
</dbReference>
<evidence type="ECO:0000313" key="2">
    <source>
        <dbReference type="EMBL" id="MXO57183.1"/>
    </source>
</evidence>
<comment type="caution">
    <text evidence="2">The sequence shown here is derived from an EMBL/GenBank/DDBJ whole genome shotgun (WGS) entry which is preliminary data.</text>
</comment>
<name>A0A6I4SN53_9SPHN</name>
<feature type="compositionally biased region" description="Acidic residues" evidence="1">
    <location>
        <begin position="79"/>
        <end position="106"/>
    </location>
</feature>
<keyword evidence="3" id="KW-1185">Reference proteome</keyword>
<dbReference type="Proteomes" id="UP000468943">
    <property type="component" value="Unassembled WGS sequence"/>
</dbReference>
<organism evidence="2 3">
    <name type="scientific">Pontixanthobacter gangjinensis</name>
    <dbReference type="NCBI Taxonomy" id="1028742"/>
    <lineage>
        <taxon>Bacteria</taxon>
        <taxon>Pseudomonadati</taxon>
        <taxon>Pseudomonadota</taxon>
        <taxon>Alphaproteobacteria</taxon>
        <taxon>Sphingomonadales</taxon>
        <taxon>Erythrobacteraceae</taxon>
        <taxon>Pontixanthobacter</taxon>
    </lineage>
</organism>
<reference evidence="2 3" key="1">
    <citation type="submission" date="2019-12" db="EMBL/GenBank/DDBJ databases">
        <title>Genomic-based taxomic classification of the family Erythrobacteraceae.</title>
        <authorList>
            <person name="Xu L."/>
        </authorList>
    </citation>
    <scope>NUCLEOTIDE SEQUENCE [LARGE SCALE GENOMIC DNA]</scope>
    <source>
        <strain evidence="2 3">JCM 17802</strain>
    </source>
</reference>
<evidence type="ECO:0000256" key="1">
    <source>
        <dbReference type="SAM" id="MobiDB-lite"/>
    </source>
</evidence>
<dbReference type="OrthoDB" id="7478830at2"/>
<accession>A0A6I4SN53</accession>
<feature type="compositionally biased region" description="Basic and acidic residues" evidence="1">
    <location>
        <begin position="129"/>
        <end position="140"/>
    </location>
</feature>
<dbReference type="AlphaFoldDB" id="A0A6I4SN53"/>
<evidence type="ECO:0000313" key="3">
    <source>
        <dbReference type="Proteomes" id="UP000468943"/>
    </source>
</evidence>
<gene>
    <name evidence="2" type="ORF">GRI36_09840</name>
</gene>
<dbReference type="EMBL" id="WTYS01000001">
    <property type="protein sequence ID" value="MXO57183.1"/>
    <property type="molecule type" value="Genomic_DNA"/>
</dbReference>
<feature type="region of interest" description="Disordered" evidence="1">
    <location>
        <begin position="79"/>
        <end position="140"/>
    </location>
</feature>
<proteinExistence type="predicted"/>